<dbReference type="AlphaFoldDB" id="A0A7W4LLG0"/>
<dbReference type="GO" id="GO:0016747">
    <property type="term" value="F:acyltransferase activity, transferring groups other than amino-acyl groups"/>
    <property type="evidence" value="ECO:0007669"/>
    <property type="project" value="InterPro"/>
</dbReference>
<evidence type="ECO:0000259" key="1">
    <source>
        <dbReference type="PROSITE" id="PS51186"/>
    </source>
</evidence>
<dbReference type="EMBL" id="JACJUD010000003">
    <property type="protein sequence ID" value="MBB2495334.1"/>
    <property type="molecule type" value="Genomic_DNA"/>
</dbReference>
<comment type="caution">
    <text evidence="2">The sequence shown here is derived from an EMBL/GenBank/DDBJ whole genome shotgun (WGS) entry which is preliminary data.</text>
</comment>
<keyword evidence="3" id="KW-1185">Reference proteome</keyword>
<dbReference type="PANTHER" id="PTHR43792:SF1">
    <property type="entry name" value="N-ACETYLTRANSFERASE DOMAIN-CONTAINING PROTEIN"/>
    <property type="match status" value="1"/>
</dbReference>
<keyword evidence="2" id="KW-0808">Transferase</keyword>
<name>A0A7W4LLG0_9GAMM</name>
<protein>
    <submittedName>
        <fullName evidence="2">GNAT family N-acetyltransferase</fullName>
    </submittedName>
</protein>
<dbReference type="InterPro" id="IPR016181">
    <property type="entry name" value="Acyl_CoA_acyltransferase"/>
</dbReference>
<dbReference type="PANTHER" id="PTHR43792">
    <property type="entry name" value="GNAT FAMILY, PUTATIVE (AFU_ORTHOLOGUE AFUA_3G00765)-RELATED-RELATED"/>
    <property type="match status" value="1"/>
</dbReference>
<organism evidence="2 3">
    <name type="scientific">Aquipseudomonas ullengensis</name>
    <dbReference type="NCBI Taxonomy" id="2759166"/>
    <lineage>
        <taxon>Bacteria</taxon>
        <taxon>Pseudomonadati</taxon>
        <taxon>Pseudomonadota</taxon>
        <taxon>Gammaproteobacteria</taxon>
        <taxon>Pseudomonadales</taxon>
        <taxon>Pseudomonadaceae</taxon>
        <taxon>Aquipseudomonas</taxon>
    </lineage>
</organism>
<dbReference type="SUPFAM" id="SSF55729">
    <property type="entry name" value="Acyl-CoA N-acyltransferases (Nat)"/>
    <property type="match status" value="1"/>
</dbReference>
<dbReference type="Proteomes" id="UP000542720">
    <property type="component" value="Unassembled WGS sequence"/>
</dbReference>
<dbReference type="Gene3D" id="3.40.630.30">
    <property type="match status" value="1"/>
</dbReference>
<dbReference type="InterPro" id="IPR000182">
    <property type="entry name" value="GNAT_dom"/>
</dbReference>
<evidence type="ECO:0000313" key="3">
    <source>
        <dbReference type="Proteomes" id="UP000542720"/>
    </source>
</evidence>
<accession>A0A7W4LLG0</accession>
<feature type="domain" description="N-acetyltransferase" evidence="1">
    <location>
        <begin position="11"/>
        <end position="180"/>
    </location>
</feature>
<evidence type="ECO:0000313" key="2">
    <source>
        <dbReference type="EMBL" id="MBB2495334.1"/>
    </source>
</evidence>
<dbReference type="PROSITE" id="PS51186">
    <property type="entry name" value="GNAT"/>
    <property type="match status" value="1"/>
</dbReference>
<proteinExistence type="predicted"/>
<dbReference type="InterPro" id="IPR051531">
    <property type="entry name" value="N-acetyltransferase"/>
</dbReference>
<dbReference type="Pfam" id="PF13302">
    <property type="entry name" value="Acetyltransf_3"/>
    <property type="match status" value="1"/>
</dbReference>
<reference evidence="2 3" key="1">
    <citation type="submission" date="2020-08" db="EMBL/GenBank/DDBJ databases">
        <authorList>
            <person name="Kim C.M."/>
        </authorList>
    </citation>
    <scope>NUCLEOTIDE SEQUENCE [LARGE SCALE GENOMIC DNA]</scope>
    <source>
        <strain evidence="2 3">UL070</strain>
    </source>
</reference>
<sequence length="188" mass="21213">MEPIELHTPRLRLRSWLDSDLPAFAALNGDAEVMRHFPACMSVAESDALAGHIRQHFAEHGFGPWVLERRDQPGLIGVLGFQHVGFEASFTPAVEIAWRLHPAFWRQGYALEAAEMALYCAFTQLGLDEVVAFTTPANLPSLGLMQRLSMQHDKAGDFEHPRLPQGHPLRPHVLYRLSWQAWLEATVE</sequence>
<dbReference type="RefSeq" id="WP_183088887.1">
    <property type="nucleotide sequence ID" value="NZ_JACJUD010000003.1"/>
</dbReference>
<gene>
    <name evidence="2" type="ORF">H3H51_09920</name>
</gene>